<dbReference type="EMBL" id="BEDT01000003">
    <property type="protein sequence ID" value="GAX47686.1"/>
    <property type="molecule type" value="Genomic_DNA"/>
</dbReference>
<evidence type="ECO:0000313" key="6">
    <source>
        <dbReference type="Proteomes" id="UP000218689"/>
    </source>
</evidence>
<dbReference type="AlphaFoldDB" id="A0A224X4V9"/>
<evidence type="ECO:0000256" key="2">
    <source>
        <dbReference type="ARBA" id="ARBA00023315"/>
    </source>
</evidence>
<dbReference type="SUPFAM" id="SSF55729">
    <property type="entry name" value="Acyl-CoA N-acyltransferases (Nat)"/>
    <property type="match status" value="1"/>
</dbReference>
<dbReference type="PANTHER" id="PTHR43792">
    <property type="entry name" value="GNAT FAMILY, PUTATIVE (AFU_ORTHOLOGUE AFUA_3G00765)-RELATED-RELATED"/>
    <property type="match status" value="1"/>
</dbReference>
<dbReference type="PANTHER" id="PTHR43792:SF8">
    <property type="entry name" value="[RIBOSOMAL PROTEIN US5]-ALANINE N-ACETYLTRANSFERASE"/>
    <property type="match status" value="1"/>
</dbReference>
<name>A0A224X4V9_9LACT</name>
<dbReference type="PROSITE" id="PS51186">
    <property type="entry name" value="GNAT"/>
    <property type="match status" value="1"/>
</dbReference>
<reference evidence="6" key="1">
    <citation type="submission" date="2017-08" db="EMBL/GenBank/DDBJ databases">
        <title>Draft genome sequence of Lactococcus sp. strain Rs-Y01, isolated from the gut of the lower termite Reticulitermes speratus.</title>
        <authorList>
            <person name="Ohkuma M."/>
            <person name="Yuki M."/>
        </authorList>
    </citation>
    <scope>NUCLEOTIDE SEQUENCE [LARGE SCALE GENOMIC DNA]</scope>
    <source>
        <strain evidence="6">Rs-Y01</strain>
    </source>
</reference>
<dbReference type="InterPro" id="IPR000182">
    <property type="entry name" value="GNAT_dom"/>
</dbReference>
<comment type="caution">
    <text evidence="5">The sequence shown here is derived from an EMBL/GenBank/DDBJ whole genome shotgun (WGS) entry which is preliminary data.</text>
</comment>
<protein>
    <recommendedName>
        <fullName evidence="4">N-acetyltransferase domain-containing protein</fullName>
    </recommendedName>
</protein>
<accession>A0A224X4V9</accession>
<proteinExistence type="inferred from homology"/>
<dbReference type="Proteomes" id="UP000218689">
    <property type="component" value="Unassembled WGS sequence"/>
</dbReference>
<keyword evidence="6" id="KW-1185">Reference proteome</keyword>
<sequence length="175" mass="20127">MTRLETERLMLRPWLKTDAEDLYRYASDPDIGPITGFPVHTSVENSLEIIDAVFQEPGNFAIYLKSENRVVGSISLKIGQQSSLDLTNQEAEFGYWIGKPFWGQGLMPEAVEAVIDYALNTLDLTDLWCGYYEGNLKSRRVQEKCGFHYHHTEYDVAVPLMHEIRTLHVMHYVGR</sequence>
<keyword evidence="1" id="KW-0808">Transferase</keyword>
<evidence type="ECO:0000256" key="1">
    <source>
        <dbReference type="ARBA" id="ARBA00022679"/>
    </source>
</evidence>
<gene>
    <name evidence="5" type="ORF">RsY01_1287</name>
</gene>
<feature type="domain" description="N-acetyltransferase" evidence="4">
    <location>
        <begin position="9"/>
        <end position="165"/>
    </location>
</feature>
<dbReference type="InterPro" id="IPR051531">
    <property type="entry name" value="N-acetyltransferase"/>
</dbReference>
<keyword evidence="2" id="KW-0012">Acyltransferase</keyword>
<dbReference type="GO" id="GO:0016747">
    <property type="term" value="F:acyltransferase activity, transferring groups other than amino-acyl groups"/>
    <property type="evidence" value="ECO:0007669"/>
    <property type="project" value="InterPro"/>
</dbReference>
<evidence type="ECO:0000256" key="3">
    <source>
        <dbReference type="ARBA" id="ARBA00038502"/>
    </source>
</evidence>
<evidence type="ECO:0000259" key="4">
    <source>
        <dbReference type="PROSITE" id="PS51186"/>
    </source>
</evidence>
<dbReference type="OrthoDB" id="9798081at2"/>
<comment type="similarity">
    <text evidence="3">Belongs to the acetyltransferase family. RimJ subfamily.</text>
</comment>
<evidence type="ECO:0000313" key="5">
    <source>
        <dbReference type="EMBL" id="GAX47686.1"/>
    </source>
</evidence>
<dbReference type="InterPro" id="IPR016181">
    <property type="entry name" value="Acyl_CoA_acyltransferase"/>
</dbReference>
<dbReference type="Gene3D" id="3.40.630.30">
    <property type="match status" value="1"/>
</dbReference>
<dbReference type="Pfam" id="PF13302">
    <property type="entry name" value="Acetyltransf_3"/>
    <property type="match status" value="1"/>
</dbReference>
<organism evidence="5 6">
    <name type="scientific">Pseudolactococcus reticulitermitis</name>
    <dbReference type="NCBI Taxonomy" id="2025039"/>
    <lineage>
        <taxon>Bacteria</taxon>
        <taxon>Bacillati</taxon>
        <taxon>Bacillota</taxon>
        <taxon>Bacilli</taxon>
        <taxon>Lactobacillales</taxon>
        <taxon>Streptococcaceae</taxon>
        <taxon>Pseudolactococcus</taxon>
    </lineage>
</organism>
<dbReference type="RefSeq" id="WP_094784735.1">
    <property type="nucleotide sequence ID" value="NZ_BEDT01000003.1"/>
</dbReference>